<accession>A0A7M6DQ13</accession>
<evidence type="ECO:0000313" key="2">
    <source>
        <dbReference type="Proteomes" id="UP000594262"/>
    </source>
</evidence>
<protein>
    <submittedName>
        <fullName evidence="1">Uncharacterized protein</fullName>
    </submittedName>
</protein>
<keyword evidence="2" id="KW-1185">Reference proteome</keyword>
<dbReference type="Proteomes" id="UP000594262">
    <property type="component" value="Unplaced"/>
</dbReference>
<name>A0A7M6DQ13_9CNID</name>
<reference evidence="1" key="1">
    <citation type="submission" date="2021-01" db="UniProtKB">
        <authorList>
            <consortium name="EnsemblMetazoa"/>
        </authorList>
    </citation>
    <scope>IDENTIFICATION</scope>
</reference>
<dbReference type="AlphaFoldDB" id="A0A7M6DQ13"/>
<proteinExistence type="predicted"/>
<organism evidence="1 2">
    <name type="scientific">Clytia hemisphaerica</name>
    <dbReference type="NCBI Taxonomy" id="252671"/>
    <lineage>
        <taxon>Eukaryota</taxon>
        <taxon>Metazoa</taxon>
        <taxon>Cnidaria</taxon>
        <taxon>Hydrozoa</taxon>
        <taxon>Hydroidolina</taxon>
        <taxon>Leptothecata</taxon>
        <taxon>Obeliida</taxon>
        <taxon>Clytiidae</taxon>
        <taxon>Clytia</taxon>
    </lineage>
</organism>
<evidence type="ECO:0000313" key="1">
    <source>
        <dbReference type="EnsemblMetazoa" id="CLYHEMP021245.1"/>
    </source>
</evidence>
<dbReference type="EnsemblMetazoa" id="CLYHEMT021245.1">
    <property type="protein sequence ID" value="CLYHEMP021245.1"/>
    <property type="gene ID" value="CLYHEMG021245"/>
</dbReference>
<sequence>PISLDVLKQKLNNLKGQAIDSNNCDQKTSLYKQIERNERKVLKKQIEKFNLGNGNRFKDPIDAAGYLLKREYGESSLFDKSRNLPIFIPPVFKSIQFNKSTDTPILDYDIKSALINSLKNLEINEPEHWFTKELKKFIDTNKISDDKSSVLNKNNYDDWMSNVKLMYMLEHKRSKLSSTLSPAEFDKRLRELLPLSVLKGESKKEIQKEVREFIRKNPPENDPEMKTLFNFDLSEIAEKVDRWLFDKLWSSTTQLEDTVVLCNTPFNTDIIGSMQAEFDFLIFCWKRKVIIGIECKRTLTDSAFAQLEKYHELLEQKLGDQLGSGWKFWPTVCVEHKEIDIVNNHYISMKTDIENWLTAVLNQHFLTSERDIVTSKSQVRNVLKIIIFIAHSNKDKPIIESNWVDYVSKSIDKCAASSILFYSTNQLHALGSTNAYKKLLIKGGFGTGKTVLLHDKALRCIKTEEYFGRVTYVCLSHPPKSLQSLLYHRSKKALAEKVAVHEIKADADITKRYEELHTIIDQGTKALFLDEWDIHEKSSEEDNIIHQVEVEKLLKKLDILWIAPSAPSQRKMKLPDNLTLDGFEVLDLEYNLRNSKEIVKVTSEIAKKDDQYCYKELLAETPPNFPTGCRPKYVKTIEEGIKMARKVNKRGGILVNVDPTDVKDDLINFMENNKKHFKTYFYEKSEDFEEALKRRYLVTKSRYGIKRDKSPYDCLRDGHILITDNSHIQGFDWPTVICIQQSPQERNAKHKCNYFLRCTTNLIVVHHI</sequence>